<dbReference type="AlphaFoldDB" id="A0A915IQB0"/>
<evidence type="ECO:0000313" key="2">
    <source>
        <dbReference type="WBParaSite" id="nRc.2.0.1.t15996-RA"/>
    </source>
</evidence>
<dbReference type="WBParaSite" id="nRc.2.0.1.t15996-RA">
    <property type="protein sequence ID" value="nRc.2.0.1.t15996-RA"/>
    <property type="gene ID" value="nRc.2.0.1.g15996"/>
</dbReference>
<protein>
    <submittedName>
        <fullName evidence="2">Uncharacterized protein</fullName>
    </submittedName>
</protein>
<organism evidence="1 2">
    <name type="scientific">Romanomermis culicivorax</name>
    <name type="common">Nematode worm</name>
    <dbReference type="NCBI Taxonomy" id="13658"/>
    <lineage>
        <taxon>Eukaryota</taxon>
        <taxon>Metazoa</taxon>
        <taxon>Ecdysozoa</taxon>
        <taxon>Nematoda</taxon>
        <taxon>Enoplea</taxon>
        <taxon>Dorylaimia</taxon>
        <taxon>Mermithida</taxon>
        <taxon>Mermithoidea</taxon>
        <taxon>Mermithidae</taxon>
        <taxon>Romanomermis</taxon>
    </lineage>
</organism>
<dbReference type="Proteomes" id="UP000887565">
    <property type="component" value="Unplaced"/>
</dbReference>
<accession>A0A915IQB0</accession>
<name>A0A915IQB0_ROMCU</name>
<sequence>MRKNSGRIGSCRRLSAQISVFDSYTIQPAGNRRKIQFFDQKSHRSKKQKLFGASTQNNAQYQFYSENSLITGVFCPFFGRKNEPNLNIWGEEIRVKKGEEEEIGVKKGAKTAHRTLGAISKSLGAQANKMTKKIVCPVGHH</sequence>
<proteinExistence type="predicted"/>
<evidence type="ECO:0000313" key="1">
    <source>
        <dbReference type="Proteomes" id="UP000887565"/>
    </source>
</evidence>
<keyword evidence="1" id="KW-1185">Reference proteome</keyword>
<reference evidence="2" key="1">
    <citation type="submission" date="2022-11" db="UniProtKB">
        <authorList>
            <consortium name="WormBaseParasite"/>
        </authorList>
    </citation>
    <scope>IDENTIFICATION</scope>
</reference>